<gene>
    <name evidence="2" type="ORF">Ocin01_03389</name>
</gene>
<evidence type="ECO:0000313" key="3">
    <source>
        <dbReference type="Proteomes" id="UP000094527"/>
    </source>
</evidence>
<protein>
    <submittedName>
        <fullName evidence="2">Uncharacterized protein</fullName>
    </submittedName>
</protein>
<dbReference type="AlphaFoldDB" id="A0A1D2NDD5"/>
<organism evidence="2 3">
    <name type="scientific">Orchesella cincta</name>
    <name type="common">Springtail</name>
    <name type="synonym">Podura cincta</name>
    <dbReference type="NCBI Taxonomy" id="48709"/>
    <lineage>
        <taxon>Eukaryota</taxon>
        <taxon>Metazoa</taxon>
        <taxon>Ecdysozoa</taxon>
        <taxon>Arthropoda</taxon>
        <taxon>Hexapoda</taxon>
        <taxon>Collembola</taxon>
        <taxon>Entomobryomorpha</taxon>
        <taxon>Entomobryoidea</taxon>
        <taxon>Orchesellidae</taxon>
        <taxon>Orchesellinae</taxon>
        <taxon>Orchesella</taxon>
    </lineage>
</organism>
<keyword evidence="3" id="KW-1185">Reference proteome</keyword>
<feature type="coiled-coil region" evidence="1">
    <location>
        <begin position="65"/>
        <end position="99"/>
    </location>
</feature>
<feature type="coiled-coil region" evidence="1">
    <location>
        <begin position="142"/>
        <end position="169"/>
    </location>
</feature>
<dbReference type="OMA" id="WLMEERI"/>
<accession>A0A1D2NDD5</accession>
<keyword evidence="1" id="KW-0175">Coiled coil</keyword>
<name>A0A1D2NDD5_ORCCI</name>
<sequence>MSFKSDNALAKNVDELDRAVQQSIKRRRNRAYSLKEVCTVVDPSEVLSNDEASNDAVPSSQTVIIKTLSEGHSALQANLEQASTELLEKEAYQRDLEDEESRQREKNWLMEERIRSMTEKLCCMSRALERREKKQESLFTDVAEAKWKLQEAKQLVEKLKLAKENFESKTSMHKQGLEKLDGWQSNITSHRQQIREEIKLLQSYKFGLDNGDTQLCAIRNGSKLKELEQIKQALRDGLNERGVKCEAMLFEIDEKTEKTEQLKLSLQAAEKQYALTIKQLKNRIQCQLETDRRMRISNEYLRSKVDYSTNGSTPRSHVPPVVTRQVVLPLQRRF</sequence>
<dbReference type="Proteomes" id="UP000094527">
    <property type="component" value="Unassembled WGS sequence"/>
</dbReference>
<evidence type="ECO:0000313" key="2">
    <source>
        <dbReference type="EMBL" id="ODN03277.1"/>
    </source>
</evidence>
<evidence type="ECO:0000256" key="1">
    <source>
        <dbReference type="SAM" id="Coils"/>
    </source>
</evidence>
<comment type="caution">
    <text evidence="2">The sequence shown here is derived from an EMBL/GenBank/DDBJ whole genome shotgun (WGS) entry which is preliminary data.</text>
</comment>
<proteinExistence type="predicted"/>
<reference evidence="2 3" key="1">
    <citation type="journal article" date="2016" name="Genome Biol. Evol.">
        <title>Gene Family Evolution Reflects Adaptation to Soil Environmental Stressors in the Genome of the Collembolan Orchesella cincta.</title>
        <authorList>
            <person name="Faddeeva-Vakhrusheva A."/>
            <person name="Derks M.F."/>
            <person name="Anvar S.Y."/>
            <person name="Agamennone V."/>
            <person name="Suring W."/>
            <person name="Smit S."/>
            <person name="van Straalen N.M."/>
            <person name="Roelofs D."/>
        </authorList>
    </citation>
    <scope>NUCLEOTIDE SEQUENCE [LARGE SCALE GENOMIC DNA]</scope>
    <source>
        <tissue evidence="2">Mixed pool</tissue>
    </source>
</reference>
<dbReference type="EMBL" id="LJIJ01000079">
    <property type="protein sequence ID" value="ODN03277.1"/>
    <property type="molecule type" value="Genomic_DNA"/>
</dbReference>